<dbReference type="RefSeq" id="WP_016328801.1">
    <property type="nucleotide sequence ID" value="NC_019386.1"/>
</dbReference>
<organism evidence="2 3">
    <name type="scientific">Thermus oshimai JL-2</name>
    <dbReference type="NCBI Taxonomy" id="751945"/>
    <lineage>
        <taxon>Bacteria</taxon>
        <taxon>Thermotogati</taxon>
        <taxon>Deinococcota</taxon>
        <taxon>Deinococci</taxon>
        <taxon>Thermales</taxon>
        <taxon>Thermaceae</taxon>
        <taxon>Thermus</taxon>
    </lineage>
</organism>
<evidence type="ECO:0000313" key="2">
    <source>
        <dbReference type="EMBL" id="AFV75606.1"/>
    </source>
</evidence>
<dbReference type="Proteomes" id="UP000000211">
    <property type="component" value="Chromosome"/>
</dbReference>
<protein>
    <submittedName>
        <fullName evidence="2">P pilus assembly protein, chaperone PapD</fullName>
    </submittedName>
</protein>
<evidence type="ECO:0000256" key="1">
    <source>
        <dbReference type="SAM" id="SignalP"/>
    </source>
</evidence>
<keyword evidence="3" id="KW-1185">Reference proteome</keyword>
<feature type="chain" id="PRO_5003909791" evidence="1">
    <location>
        <begin position="19"/>
        <end position="261"/>
    </location>
</feature>
<name>K7QU15_THEOS</name>
<dbReference type="eggNOG" id="COG3121">
    <property type="taxonomic scope" value="Bacteria"/>
</dbReference>
<accession>K7QU15</accession>
<dbReference type="HOGENOM" id="CLU_091272_0_0_0"/>
<dbReference type="STRING" id="751945.Theos_0542"/>
<keyword evidence="1" id="KW-0732">Signal</keyword>
<feature type="signal peptide" evidence="1">
    <location>
        <begin position="1"/>
        <end position="18"/>
    </location>
</feature>
<dbReference type="EMBL" id="CP003249">
    <property type="protein sequence ID" value="AFV75606.1"/>
    <property type="molecule type" value="Genomic_DNA"/>
</dbReference>
<dbReference type="AlphaFoldDB" id="K7QU15"/>
<dbReference type="PATRIC" id="fig|751945.3.peg.528"/>
<sequence length="261" mass="27828">MRTILAPLLSLALAPALAQTGVGVSPPRVLLPLAPGSETTQSIQVDHPGRQGVLAVTVVLSDVLLKPDGSPLYLDPGSHPKSLTRWLSVTPLEFRLSPQGVQEVRYTVRVPPGTPEGSYWGIVFFESAPAESRGGEGIGIRIKTRVGHVVYVDVGRPARSGRIQGFRYLGGSGREGPQVRIVFQNTGNGVLRLKGRLEVRDERGQVVARGQVPETASLPGATHEVPAPLEKPLPPGRYAVLAVLDYGEANLVAGEGRLEVR</sequence>
<evidence type="ECO:0000313" key="3">
    <source>
        <dbReference type="Proteomes" id="UP000000211"/>
    </source>
</evidence>
<dbReference type="KEGG" id="tos:Theos_0542"/>
<proteinExistence type="predicted"/>
<dbReference type="OrthoDB" id="30783at2"/>
<reference evidence="2 3" key="1">
    <citation type="journal article" date="2013" name="Genome Announc.">
        <title>Whole Genome Sequencing of Thermus oshimai JL-2 and Thermus thermophilus JL-18, Incomplete Denitrifiers from the United States Great Basin.</title>
        <authorList>
            <person name="Murugapiran S.K."/>
            <person name="Huntemann M."/>
            <person name="Wei C.L."/>
            <person name="Han J."/>
            <person name="Detter J.C."/>
            <person name="Han C.S."/>
            <person name="Erkkila T.H."/>
            <person name="Teshima H."/>
            <person name="Chen A."/>
            <person name="Kyrpides N."/>
            <person name="Mavrommatis K."/>
            <person name="Markowitz V."/>
            <person name="Szeto E."/>
            <person name="Ivanova N."/>
            <person name="Pagani I."/>
            <person name="Lam J."/>
            <person name="McDonald A.I."/>
            <person name="Dodsworth J.A."/>
            <person name="Pati A."/>
            <person name="Goodwin L."/>
            <person name="Peters L."/>
            <person name="Pitluck S."/>
            <person name="Woyke T."/>
            <person name="Hedlund B.P."/>
        </authorList>
    </citation>
    <scope>NUCLEOTIDE SEQUENCE</scope>
    <source>
        <strain evidence="2 3">JL-2</strain>
    </source>
</reference>
<gene>
    <name evidence="2" type="ORF">Theos_0542</name>
</gene>